<evidence type="ECO:0000256" key="12">
    <source>
        <dbReference type="ARBA" id="ARBA00022801"/>
    </source>
</evidence>
<dbReference type="GO" id="GO:0030425">
    <property type="term" value="C:dendrite"/>
    <property type="evidence" value="ECO:0007669"/>
    <property type="project" value="UniProtKB-SubCell"/>
</dbReference>
<gene>
    <name evidence="31" type="primary">SARM1</name>
</gene>
<dbReference type="GO" id="GO:0030154">
    <property type="term" value="P:cell differentiation"/>
    <property type="evidence" value="ECO:0007669"/>
    <property type="project" value="UniProtKB-KW"/>
</dbReference>
<evidence type="ECO:0000256" key="20">
    <source>
        <dbReference type="ARBA" id="ARBA00024128"/>
    </source>
</evidence>
<evidence type="ECO:0000256" key="7">
    <source>
        <dbReference type="ARBA" id="ARBA00022490"/>
    </source>
</evidence>
<dbReference type="AlphaFoldDB" id="A0A8U0MLQ9"/>
<dbReference type="InterPro" id="IPR001660">
    <property type="entry name" value="SAM"/>
</dbReference>
<dbReference type="GO" id="GO:0034128">
    <property type="term" value="P:negative regulation of MyD88-independent toll-like receptor signaling pathway"/>
    <property type="evidence" value="ECO:0007669"/>
    <property type="project" value="InterPro"/>
</dbReference>
<dbReference type="GO" id="GO:0035591">
    <property type="term" value="F:signaling adaptor activity"/>
    <property type="evidence" value="ECO:0007669"/>
    <property type="project" value="InterPro"/>
</dbReference>
<comment type="subcellular location">
    <subcellularLocation>
        <location evidence="3">Cell projection</location>
        <location evidence="3">Axon</location>
    </subcellularLocation>
    <subcellularLocation>
        <location evidence="2">Cell projection</location>
        <location evidence="2">Dendrite</location>
    </subcellularLocation>
    <subcellularLocation>
        <location evidence="4">Cytoplasm</location>
    </subcellularLocation>
    <subcellularLocation>
        <location evidence="1">Mitochondrion</location>
    </subcellularLocation>
    <subcellularLocation>
        <location evidence="23">Synapse</location>
    </subcellularLocation>
</comment>
<evidence type="ECO:0000256" key="15">
    <source>
        <dbReference type="ARBA" id="ARBA00022946"/>
    </source>
</evidence>
<feature type="domain" description="TIR" evidence="28">
    <location>
        <begin position="747"/>
        <end position="890"/>
    </location>
</feature>
<dbReference type="FunFam" id="1.10.150.50:FF:000062">
    <property type="entry name" value="Sterile alpha and TIR motif containing 1"/>
    <property type="match status" value="1"/>
</dbReference>
<keyword evidence="16" id="KW-0770">Synapse</keyword>
<feature type="compositionally biased region" description="Low complexity" evidence="27">
    <location>
        <begin position="16"/>
        <end position="26"/>
    </location>
</feature>
<feature type="region of interest" description="Disordered" evidence="27">
    <location>
        <begin position="891"/>
        <end position="911"/>
    </location>
</feature>
<evidence type="ECO:0000256" key="4">
    <source>
        <dbReference type="ARBA" id="ARBA00004496"/>
    </source>
</evidence>
<feature type="domain" description="SAM" evidence="29">
    <location>
        <begin position="673"/>
        <end position="735"/>
    </location>
</feature>
<accession>A0A8U0MLQ9</accession>
<keyword evidence="10" id="KW-0677">Repeat</keyword>
<dbReference type="PROSITE" id="PS50104">
    <property type="entry name" value="TIR"/>
    <property type="match status" value="1"/>
</dbReference>
<dbReference type="CDD" id="cd09501">
    <property type="entry name" value="SAM_SARM1-like_repeat1"/>
    <property type="match status" value="1"/>
</dbReference>
<evidence type="ECO:0000313" key="30">
    <source>
        <dbReference type="Proteomes" id="UP000000715"/>
    </source>
</evidence>
<evidence type="ECO:0000256" key="18">
    <source>
        <dbReference type="ARBA" id="ARBA00023128"/>
    </source>
</evidence>
<dbReference type="SUPFAM" id="SSF48371">
    <property type="entry name" value="ARM repeat"/>
    <property type="match status" value="1"/>
</dbReference>
<keyword evidence="19" id="KW-0966">Cell projection</keyword>
<dbReference type="SMART" id="SM00454">
    <property type="entry name" value="SAM"/>
    <property type="match status" value="2"/>
</dbReference>
<dbReference type="GO" id="GO:0007165">
    <property type="term" value="P:signal transduction"/>
    <property type="evidence" value="ECO:0007669"/>
    <property type="project" value="InterPro"/>
</dbReference>
<keyword evidence="18" id="KW-0496">Mitochondrion</keyword>
<reference evidence="31" key="1">
    <citation type="submission" date="2025-08" db="UniProtKB">
        <authorList>
            <consortium name="RefSeq"/>
        </authorList>
    </citation>
    <scope>IDENTIFICATION</scope>
    <source>
        <tissue evidence="31">Brain</tissue>
    </source>
</reference>
<dbReference type="RefSeq" id="XP_004747061.1">
    <property type="nucleotide sequence ID" value="XM_004747004.3"/>
</dbReference>
<evidence type="ECO:0000256" key="6">
    <source>
        <dbReference type="ARBA" id="ARBA00011982"/>
    </source>
</evidence>
<evidence type="ECO:0000256" key="10">
    <source>
        <dbReference type="ARBA" id="ARBA00022737"/>
    </source>
</evidence>
<dbReference type="InterPro" id="IPR016024">
    <property type="entry name" value="ARM-type_fold"/>
</dbReference>
<evidence type="ECO:0000256" key="8">
    <source>
        <dbReference type="ARBA" id="ARBA00022553"/>
    </source>
</evidence>
<dbReference type="OrthoDB" id="202764at2759"/>
<evidence type="ECO:0000256" key="19">
    <source>
        <dbReference type="ARBA" id="ARBA00023273"/>
    </source>
</evidence>
<feature type="region of interest" description="Disordered" evidence="27">
    <location>
        <begin position="1"/>
        <end position="85"/>
    </location>
</feature>
<dbReference type="Gene3D" id="3.40.50.10140">
    <property type="entry name" value="Toll/interleukin-1 receptor homology (TIR) domain"/>
    <property type="match status" value="1"/>
</dbReference>
<keyword evidence="14" id="KW-0524">Neurogenesis</keyword>
<dbReference type="PROSITE" id="PS50105">
    <property type="entry name" value="SAM_DOMAIN"/>
    <property type="match status" value="2"/>
</dbReference>
<dbReference type="CTD" id="23098"/>
<evidence type="ECO:0000256" key="17">
    <source>
        <dbReference type="ARBA" id="ARBA00023027"/>
    </source>
</evidence>
<dbReference type="GO" id="GO:0007399">
    <property type="term" value="P:nervous system development"/>
    <property type="evidence" value="ECO:0007669"/>
    <property type="project" value="UniProtKB-KW"/>
</dbReference>
<dbReference type="GO" id="GO:0005739">
    <property type="term" value="C:mitochondrion"/>
    <property type="evidence" value="ECO:0007669"/>
    <property type="project" value="UniProtKB-SubCell"/>
</dbReference>
<dbReference type="Gene3D" id="1.25.10.10">
    <property type="entry name" value="Leucine-rich Repeat Variant"/>
    <property type="match status" value="1"/>
</dbReference>
<keyword evidence="17" id="KW-0520">NAD</keyword>
<keyword evidence="12 31" id="KW-0378">Hydrolase</keyword>
<dbReference type="GO" id="GO:0048678">
    <property type="term" value="P:response to axon injury"/>
    <property type="evidence" value="ECO:0007669"/>
    <property type="project" value="InterPro"/>
</dbReference>
<evidence type="ECO:0000256" key="1">
    <source>
        <dbReference type="ARBA" id="ARBA00004173"/>
    </source>
</evidence>
<dbReference type="InterPro" id="IPR011989">
    <property type="entry name" value="ARM-like"/>
</dbReference>
<dbReference type="FunFam" id="1.25.10.10:FF:000397">
    <property type="entry name" value="sterile alpha and TIR motif-containing protein 1"/>
    <property type="match status" value="1"/>
</dbReference>
<evidence type="ECO:0000256" key="26">
    <source>
        <dbReference type="ARBA" id="ARBA00049009"/>
    </source>
</evidence>
<evidence type="ECO:0000256" key="25">
    <source>
        <dbReference type="ARBA" id="ARBA00048388"/>
    </source>
</evidence>
<dbReference type="CDD" id="cd09502">
    <property type="entry name" value="SAM_SARM1-like_repeat2"/>
    <property type="match status" value="1"/>
</dbReference>
<feature type="domain" description="SAM" evidence="29">
    <location>
        <begin position="599"/>
        <end position="663"/>
    </location>
</feature>
<evidence type="ECO:0000256" key="24">
    <source>
        <dbReference type="ARBA" id="ARBA00047304"/>
    </source>
</evidence>
<comment type="similarity">
    <text evidence="5">Belongs to the SARM1 family.</text>
</comment>
<evidence type="ECO:0000259" key="28">
    <source>
        <dbReference type="PROSITE" id="PS50104"/>
    </source>
</evidence>
<dbReference type="InterPro" id="IPR000157">
    <property type="entry name" value="TIR_dom"/>
</dbReference>
<keyword evidence="15" id="KW-0809">Transit peptide</keyword>
<dbReference type="InterPro" id="IPR035897">
    <property type="entry name" value="Toll_tir_struct_dom_sf"/>
</dbReference>
<dbReference type="CDD" id="cd24153">
    <property type="entry name" value="SARM1_N"/>
    <property type="match status" value="1"/>
</dbReference>
<keyword evidence="11" id="KW-0221">Differentiation</keyword>
<dbReference type="EC" id="3.2.2.6" evidence="6"/>
<dbReference type="SMART" id="SM00255">
    <property type="entry name" value="TIR"/>
    <property type="match status" value="1"/>
</dbReference>
<sequence>MVLPSRCSVAGFAGKPRQPSRSAPSRPSRHPTPQLPCGGGWGKPGCEATQAAGEESHVTERRGVSSATVASQGRGRCRASPSRSPPLFLLLPPGSAGVRIHPSLPSRSSRSPLASGPAPLHAKARSQFLPFSLPQTSGQRLCLVGSLLSIPPSCTFFSLDPSPVPLIPKSRVAPPFRTGDVPRSPAPMVLTLLLSAYKLCRFFTMSGTRPGGDRLAVPGPNGGGGAGPWWTAGGRGPREVSPGAGTEVQGALERALPELQQALSALKQAGGARAVGAGLAEVFQLVEEAWLLPAVGREVAQGLCDAIRLDGGLDLLLRLLQAPELETRVQAARLLEQILVAENRDRVARIGLGVILNLAKEREPVELARSVAGILEHMFKHSEETCQRLVAAGGLDAVLYWCRRTDPALLRHCALALGNCALHGGQAAQRRMVEKRAAEWLFPLAFSKEDELLRLHACLAVAVLATNKEVEREVERSGTLALVEPLVASLDPGRFARCLVDASDTSQGRGPDDLQRLVPLLDSSRLEAQCIGAFYLCAEAAIKSLQGKTKVFSDIGAIQSLKRLVSYSTNGTTSALAKRALRLLGEEVPRPILPCVASWKEAEVQTWLQQIGFSHYCENFREQQVDGDLLLRLTDEELQTDLGMKSGITRKRFFRELTELKTFANYATCDRSNLADWLGSLDPRFRQYTYGLVSCGLDRSLLHRVSEQQLLEDCGIRLGVHRARILTAAREMLHSPLPCTGGKPSGDIPDVFISYRRSSGSQLASLLKVHLQLHGFSVFIDVEKLEAGKFEDKLIQSVMGARNFVLVLSARALDKCMQDYDCKDWVHKEIVTALSCGKNIVPVIDGFEWPEPQDLPEDMQAVLTFNGIKWSHEYQEATIEKIIRFLQGRSSRDSSAGSDTSLEGATPMGPT</sequence>
<evidence type="ECO:0000259" key="29">
    <source>
        <dbReference type="PROSITE" id="PS50105"/>
    </source>
</evidence>
<dbReference type="GO" id="GO:0003953">
    <property type="term" value="F:NAD+ nucleosidase activity"/>
    <property type="evidence" value="ECO:0007669"/>
    <property type="project" value="InterPro"/>
</dbReference>
<keyword evidence="7" id="KW-0963">Cytoplasm</keyword>
<dbReference type="GO" id="GO:0061809">
    <property type="term" value="F:NAD+ nucleosidase activity, cyclic ADP-ribose generating"/>
    <property type="evidence" value="ECO:0007669"/>
    <property type="project" value="UniProtKB-EC"/>
</dbReference>
<keyword evidence="8" id="KW-0597">Phosphoprotein</keyword>
<organism evidence="30 31">
    <name type="scientific">Mustela putorius furo</name>
    <name type="common">European domestic ferret</name>
    <name type="synonym">Mustela furo</name>
    <dbReference type="NCBI Taxonomy" id="9669"/>
    <lineage>
        <taxon>Eukaryota</taxon>
        <taxon>Metazoa</taxon>
        <taxon>Chordata</taxon>
        <taxon>Craniata</taxon>
        <taxon>Vertebrata</taxon>
        <taxon>Euteleostomi</taxon>
        <taxon>Mammalia</taxon>
        <taxon>Eutheria</taxon>
        <taxon>Laurasiatheria</taxon>
        <taxon>Carnivora</taxon>
        <taxon>Caniformia</taxon>
        <taxon>Musteloidea</taxon>
        <taxon>Mustelidae</taxon>
        <taxon>Mustelinae</taxon>
        <taxon>Mustela</taxon>
    </lineage>
</organism>
<protein>
    <recommendedName>
        <fullName evidence="20">NAD(+) hydrolase SARM1</fullName>
        <ecNumber evidence="6">3.2.2.6</ecNumber>
    </recommendedName>
    <alternativeName>
        <fullName evidence="22">NADP(+) hydrolase SARM1</fullName>
    </alternativeName>
    <alternativeName>
        <fullName evidence="21">Sterile alpha and TIR motif-containing protein 1</fullName>
    </alternativeName>
</protein>
<keyword evidence="13" id="KW-0391">Immunity</keyword>
<dbReference type="InterPro" id="IPR039184">
    <property type="entry name" value="SARM1"/>
</dbReference>
<evidence type="ECO:0000256" key="2">
    <source>
        <dbReference type="ARBA" id="ARBA00004279"/>
    </source>
</evidence>
<dbReference type="GO" id="GO:0045087">
    <property type="term" value="P:innate immune response"/>
    <property type="evidence" value="ECO:0007669"/>
    <property type="project" value="UniProtKB-KW"/>
</dbReference>
<dbReference type="Proteomes" id="UP000000715">
    <property type="component" value="Unplaced"/>
</dbReference>
<evidence type="ECO:0000256" key="27">
    <source>
        <dbReference type="SAM" id="MobiDB-lite"/>
    </source>
</evidence>
<dbReference type="InterPro" id="IPR013761">
    <property type="entry name" value="SAM/pointed_sf"/>
</dbReference>
<dbReference type="SUPFAM" id="SSF52200">
    <property type="entry name" value="Toll/Interleukin receptor TIR domain"/>
    <property type="match status" value="1"/>
</dbReference>
<evidence type="ECO:0000256" key="16">
    <source>
        <dbReference type="ARBA" id="ARBA00023018"/>
    </source>
</evidence>
<feature type="compositionally biased region" description="Basic and acidic residues" evidence="27">
    <location>
        <begin position="54"/>
        <end position="63"/>
    </location>
</feature>
<comment type="catalytic activity">
    <reaction evidence="25">
        <text>NAD(+) = cyclic ADP-beta-D-ribose + nicotinamide + H(+)</text>
        <dbReference type="Rhea" id="RHEA:38611"/>
        <dbReference type="ChEBI" id="CHEBI:15378"/>
        <dbReference type="ChEBI" id="CHEBI:17154"/>
        <dbReference type="ChEBI" id="CHEBI:57540"/>
        <dbReference type="ChEBI" id="CHEBI:73672"/>
    </reaction>
    <physiologicalReaction direction="left-to-right" evidence="25">
        <dbReference type="Rhea" id="RHEA:38612"/>
    </physiologicalReaction>
</comment>
<dbReference type="GeneID" id="101688525"/>
<evidence type="ECO:0000256" key="14">
    <source>
        <dbReference type="ARBA" id="ARBA00022902"/>
    </source>
</evidence>
<dbReference type="KEGG" id="mpuf:101688525"/>
<proteinExistence type="inferred from homology"/>
<dbReference type="Pfam" id="PF13676">
    <property type="entry name" value="TIR_2"/>
    <property type="match status" value="1"/>
</dbReference>
<dbReference type="GO" id="GO:0030424">
    <property type="term" value="C:axon"/>
    <property type="evidence" value="ECO:0007669"/>
    <property type="project" value="UniProtKB-SubCell"/>
</dbReference>
<evidence type="ECO:0000313" key="31">
    <source>
        <dbReference type="RefSeq" id="XP_004747061.1"/>
    </source>
</evidence>
<dbReference type="Pfam" id="PF07647">
    <property type="entry name" value="SAM_2"/>
    <property type="match status" value="2"/>
</dbReference>
<evidence type="ECO:0000256" key="23">
    <source>
        <dbReference type="ARBA" id="ARBA00034103"/>
    </source>
</evidence>
<dbReference type="Gene3D" id="1.10.150.50">
    <property type="entry name" value="Transcription Factor, Ets-1"/>
    <property type="match status" value="2"/>
</dbReference>
<dbReference type="PANTHER" id="PTHR22998">
    <property type="entry name" value="SARM1"/>
    <property type="match status" value="1"/>
</dbReference>
<keyword evidence="30" id="KW-1185">Reference proteome</keyword>
<dbReference type="PANTHER" id="PTHR22998:SF1">
    <property type="entry name" value="NAD(+) HYDROLASE SARM1"/>
    <property type="match status" value="1"/>
</dbReference>
<keyword evidence="9" id="KW-0399">Innate immunity</keyword>
<evidence type="ECO:0000256" key="9">
    <source>
        <dbReference type="ARBA" id="ARBA00022588"/>
    </source>
</evidence>
<name>A0A8U0MLQ9_MUSPF</name>
<evidence type="ECO:0000256" key="21">
    <source>
        <dbReference type="ARBA" id="ARBA00031160"/>
    </source>
</evidence>
<dbReference type="GO" id="GO:0045202">
    <property type="term" value="C:synapse"/>
    <property type="evidence" value="ECO:0007669"/>
    <property type="project" value="UniProtKB-SubCell"/>
</dbReference>
<dbReference type="FunFam" id="1.10.150.50:FF:000043">
    <property type="entry name" value="Sterile alpha and TIR motif-containing 1"/>
    <property type="match status" value="1"/>
</dbReference>
<evidence type="ECO:0000256" key="22">
    <source>
        <dbReference type="ARBA" id="ARBA00032222"/>
    </source>
</evidence>
<dbReference type="SUPFAM" id="SSF47769">
    <property type="entry name" value="SAM/Pointed domain"/>
    <property type="match status" value="2"/>
</dbReference>
<evidence type="ECO:0000256" key="11">
    <source>
        <dbReference type="ARBA" id="ARBA00022782"/>
    </source>
</evidence>
<comment type="catalytic activity">
    <reaction evidence="26">
        <text>NADP(+) + H2O = ADP-D-ribose 2'-phosphate + nicotinamide + H(+)</text>
        <dbReference type="Rhea" id="RHEA:19849"/>
        <dbReference type="ChEBI" id="CHEBI:15377"/>
        <dbReference type="ChEBI" id="CHEBI:15378"/>
        <dbReference type="ChEBI" id="CHEBI:17154"/>
        <dbReference type="ChEBI" id="CHEBI:58349"/>
        <dbReference type="ChEBI" id="CHEBI:58673"/>
    </reaction>
    <physiologicalReaction direction="left-to-right" evidence="26">
        <dbReference type="Rhea" id="RHEA:19850"/>
    </physiologicalReaction>
</comment>
<comment type="catalytic activity">
    <reaction evidence="24">
        <text>NAD(+) + H2O = ADP-D-ribose + nicotinamide + H(+)</text>
        <dbReference type="Rhea" id="RHEA:16301"/>
        <dbReference type="ChEBI" id="CHEBI:15377"/>
        <dbReference type="ChEBI" id="CHEBI:15378"/>
        <dbReference type="ChEBI" id="CHEBI:17154"/>
        <dbReference type="ChEBI" id="CHEBI:57540"/>
        <dbReference type="ChEBI" id="CHEBI:57967"/>
        <dbReference type="EC" id="3.2.2.6"/>
    </reaction>
    <physiologicalReaction direction="left-to-right" evidence="24">
        <dbReference type="Rhea" id="RHEA:16302"/>
    </physiologicalReaction>
</comment>
<evidence type="ECO:0000256" key="13">
    <source>
        <dbReference type="ARBA" id="ARBA00022859"/>
    </source>
</evidence>
<evidence type="ECO:0000256" key="3">
    <source>
        <dbReference type="ARBA" id="ARBA00004489"/>
    </source>
</evidence>
<evidence type="ECO:0000256" key="5">
    <source>
        <dbReference type="ARBA" id="ARBA00008291"/>
    </source>
</evidence>